<evidence type="ECO:0000256" key="5">
    <source>
        <dbReference type="ARBA" id="ARBA00023136"/>
    </source>
</evidence>
<dbReference type="InterPro" id="IPR050250">
    <property type="entry name" value="Macrolide_Exporter_MacB"/>
</dbReference>
<feature type="domain" description="ABC3 transporter permease C-terminal" evidence="8">
    <location>
        <begin position="261"/>
        <end position="378"/>
    </location>
</feature>
<sequence length="803" mass="87414">MNTLWHKVWADLWLTKSRTALAIISIAVGVCCVGTLFGMIDLLLSKMDAAHRQSQPSHINLILRNDADISVLEPIKAIPGVAGVDTLTPLSVHFRRPGEPDWQLGTLIIRPNYDKQHFDKTALQSGDWPSANQVAIENLSALSSGIPSGDIEFETTQGPQTWPIGGIVRHPFVKPPKFGGQVHFFAGAAQAAQFGIPAHSFRQLLVQIAEPYSSEAARSVAGHIRSLLSERHISVNVTLLQDPEQHWGRPFLAGINGVLQIMALVSLALASVLILNTVSAHITQQTDQIGVMKALGAKTVTIAKLYLLEILFLSLAAIVFAVPPALAAAYFSACRLLALFNIDCGAFAVSVPAVNYMLLGGLLAPLLAGLPPILRGAAMTVRAAIASYGVGADFGYNRCDLLIEKFGARFLPTLSAAALGNLFRRKARLVLTQSVLVCAGVMFLVLTSLIASLNLTLDREMARSRYAVRLGFTQDQSEQTIRDIAAAVPGTEQIEFWQRSSIQIAKDGLALPQKGSLGLQMLALPANSTMYQPLIESGRWLQASDAGQRVMVLSADTAALNAVRAGDMLDVALGADHQKWQVIGVYRWLAGNSYAVEPVYAPLETLRVITKNREMASFALLDAPVADPHQEADYLRNLQQQFQDHDIQLDVYTTLAKLEQRQFTRNQFKSVLNTLLGLACMIAAVGGIGLSGTLAISVLQRIREIGVLRAIGAPSQKVFRMFLLEGLLHGGMAWLLSIPLAYLAAEPLAKQLGRTMLGIQLDFRFDLWAILYWLMIMLAVAWIAAFWPARKATRLSIRECLGH</sequence>
<dbReference type="RefSeq" id="WP_192396202.1">
    <property type="nucleotide sequence ID" value="NZ_CAJHIU010000003.1"/>
</dbReference>
<feature type="transmembrane region" description="Helical" evidence="7">
    <location>
        <begin position="310"/>
        <end position="333"/>
    </location>
</feature>
<dbReference type="Pfam" id="PF02687">
    <property type="entry name" value="FtsX"/>
    <property type="match status" value="2"/>
</dbReference>
<comment type="subcellular location">
    <subcellularLocation>
        <location evidence="1">Cell membrane</location>
        <topology evidence="1">Multi-pass membrane protein</topology>
    </subcellularLocation>
</comment>
<feature type="transmembrane region" description="Helical" evidence="7">
    <location>
        <begin position="675"/>
        <end position="700"/>
    </location>
</feature>
<feature type="transmembrane region" description="Helical" evidence="7">
    <location>
        <begin position="765"/>
        <end position="789"/>
    </location>
</feature>
<keyword evidence="10" id="KW-1185">Reference proteome</keyword>
<feature type="transmembrane region" description="Helical" evidence="7">
    <location>
        <begin position="345"/>
        <end position="368"/>
    </location>
</feature>
<feature type="transmembrane region" description="Helical" evidence="7">
    <location>
        <begin position="721"/>
        <end position="745"/>
    </location>
</feature>
<evidence type="ECO:0000256" key="3">
    <source>
        <dbReference type="ARBA" id="ARBA00022692"/>
    </source>
</evidence>
<evidence type="ECO:0000256" key="7">
    <source>
        <dbReference type="SAM" id="Phobius"/>
    </source>
</evidence>
<evidence type="ECO:0000256" key="1">
    <source>
        <dbReference type="ARBA" id="ARBA00004651"/>
    </source>
</evidence>
<keyword evidence="4 7" id="KW-1133">Transmembrane helix</keyword>
<comment type="caution">
    <text evidence="9">The sequence shown here is derived from an EMBL/GenBank/DDBJ whole genome shotgun (WGS) entry which is preliminary data.</text>
</comment>
<accession>A0ABR9DKD9</accession>
<keyword evidence="5 7" id="KW-0472">Membrane</keyword>
<dbReference type="InterPro" id="IPR003838">
    <property type="entry name" value="ABC3_permease_C"/>
</dbReference>
<dbReference type="EMBL" id="JACXST010000003">
    <property type="protein sequence ID" value="MBD9363542.1"/>
    <property type="molecule type" value="Genomic_DNA"/>
</dbReference>
<comment type="similarity">
    <text evidence="6">Belongs to the ABC-4 integral membrane protein family.</text>
</comment>
<dbReference type="PANTHER" id="PTHR30572:SF4">
    <property type="entry name" value="ABC TRANSPORTER PERMEASE YTRF"/>
    <property type="match status" value="1"/>
</dbReference>
<gene>
    <name evidence="9" type="ORF">EBB_24255</name>
</gene>
<protein>
    <submittedName>
        <fullName evidence="9">ABC transporter permease</fullName>
    </submittedName>
</protein>
<name>A0ABR9DKD9_9GAMM</name>
<proteinExistence type="inferred from homology"/>
<reference evidence="9 10" key="1">
    <citation type="submission" date="2020-09" db="EMBL/GenBank/DDBJ databases">
        <title>Methylomonas albis sp. nov. and Methylomonas fluvii sp. nov.: Two cold-adapted methanotrophs from the River Elbe and an amended description of Methylovulum psychrotolerans strain Eb1.</title>
        <authorList>
            <person name="Bussmann I.K."/>
            <person name="Klings K.-W."/>
            <person name="Warnstedt J."/>
            <person name="Hoppert M."/>
            <person name="Saborowski A."/>
            <person name="Horn F."/>
            <person name="Liebner S."/>
        </authorList>
    </citation>
    <scope>NUCLEOTIDE SEQUENCE [LARGE SCALE GENOMIC DNA]</scope>
    <source>
        <strain evidence="9 10">EbB</strain>
    </source>
</reference>
<feature type="transmembrane region" description="Helical" evidence="7">
    <location>
        <begin position="435"/>
        <end position="455"/>
    </location>
</feature>
<feature type="transmembrane region" description="Helical" evidence="7">
    <location>
        <begin position="20"/>
        <end position="44"/>
    </location>
</feature>
<evidence type="ECO:0000313" key="10">
    <source>
        <dbReference type="Proteomes" id="UP000641152"/>
    </source>
</evidence>
<evidence type="ECO:0000256" key="2">
    <source>
        <dbReference type="ARBA" id="ARBA00022475"/>
    </source>
</evidence>
<evidence type="ECO:0000256" key="4">
    <source>
        <dbReference type="ARBA" id="ARBA00022989"/>
    </source>
</evidence>
<feature type="domain" description="ABC3 transporter permease C-terminal" evidence="8">
    <location>
        <begin position="678"/>
        <end position="796"/>
    </location>
</feature>
<organism evidence="9 10">
    <name type="scientific">Methylomonas fluvii</name>
    <dbReference type="NCBI Taxonomy" id="1854564"/>
    <lineage>
        <taxon>Bacteria</taxon>
        <taxon>Pseudomonadati</taxon>
        <taxon>Pseudomonadota</taxon>
        <taxon>Gammaproteobacteria</taxon>
        <taxon>Methylococcales</taxon>
        <taxon>Methylococcaceae</taxon>
        <taxon>Methylomonas</taxon>
    </lineage>
</organism>
<evidence type="ECO:0000256" key="6">
    <source>
        <dbReference type="ARBA" id="ARBA00038076"/>
    </source>
</evidence>
<keyword evidence="2" id="KW-1003">Cell membrane</keyword>
<evidence type="ECO:0000259" key="8">
    <source>
        <dbReference type="Pfam" id="PF02687"/>
    </source>
</evidence>
<keyword evidence="3 7" id="KW-0812">Transmembrane</keyword>
<feature type="transmembrane region" description="Helical" evidence="7">
    <location>
        <begin position="251"/>
        <end position="275"/>
    </location>
</feature>
<dbReference type="Proteomes" id="UP000641152">
    <property type="component" value="Unassembled WGS sequence"/>
</dbReference>
<dbReference type="PANTHER" id="PTHR30572">
    <property type="entry name" value="MEMBRANE COMPONENT OF TRANSPORTER-RELATED"/>
    <property type="match status" value="1"/>
</dbReference>
<evidence type="ECO:0000313" key="9">
    <source>
        <dbReference type="EMBL" id="MBD9363542.1"/>
    </source>
</evidence>